<evidence type="ECO:0000259" key="2">
    <source>
        <dbReference type="Pfam" id="PF02302"/>
    </source>
</evidence>
<reference evidence="3 4" key="1">
    <citation type="submission" date="2017-03" db="EMBL/GenBank/DDBJ databases">
        <title>Paenibacillus larvae genome sequencing.</title>
        <authorList>
            <person name="Dingman D.W."/>
        </authorList>
    </citation>
    <scope>NUCLEOTIDE SEQUENCE [LARGE SCALE GENOMIC DNA]</scope>
    <source>
        <strain evidence="3 4">SAG 10367</strain>
    </source>
</reference>
<dbReference type="Gene3D" id="3.40.50.2300">
    <property type="match status" value="1"/>
</dbReference>
<dbReference type="EMBL" id="CP020557">
    <property type="protein sequence ID" value="ARF66761.1"/>
    <property type="molecule type" value="Genomic_DNA"/>
</dbReference>
<protein>
    <recommendedName>
        <fullName evidence="2">Phosphotransferase system EIIB component type 2/3 domain-containing protein</fullName>
    </recommendedName>
</protein>
<organism evidence="3 4">
    <name type="scientific">Paenibacillus larvae subsp. pulvifaciens</name>
    <dbReference type="NCBI Taxonomy" id="1477"/>
    <lineage>
        <taxon>Bacteria</taxon>
        <taxon>Bacillati</taxon>
        <taxon>Bacillota</taxon>
        <taxon>Bacilli</taxon>
        <taxon>Bacillales</taxon>
        <taxon>Paenibacillaceae</taxon>
        <taxon>Paenibacillus</taxon>
    </lineage>
</organism>
<name>A0A1V0UNP2_9BACL</name>
<dbReference type="Pfam" id="PF02302">
    <property type="entry name" value="PTS_IIB"/>
    <property type="match status" value="1"/>
</dbReference>
<dbReference type="InterPro" id="IPR003501">
    <property type="entry name" value="PTS_EIIB_2/3"/>
</dbReference>
<evidence type="ECO:0000313" key="4">
    <source>
        <dbReference type="Proteomes" id="UP000192727"/>
    </source>
</evidence>
<dbReference type="GO" id="GO:0008982">
    <property type="term" value="F:protein-N(PI)-phosphohistidine-sugar phosphotransferase activity"/>
    <property type="evidence" value="ECO:0007669"/>
    <property type="project" value="InterPro"/>
</dbReference>
<accession>A0A1V0UNP2</accession>
<evidence type="ECO:0000313" key="3">
    <source>
        <dbReference type="EMBL" id="ARF66761.1"/>
    </source>
</evidence>
<dbReference type="InterPro" id="IPR036095">
    <property type="entry name" value="PTS_EIIB-like_sf"/>
</dbReference>
<dbReference type="AlphaFoldDB" id="A0A1V0UNP2"/>
<dbReference type="Proteomes" id="UP000192727">
    <property type="component" value="Chromosome"/>
</dbReference>
<dbReference type="CDD" id="cd05563">
    <property type="entry name" value="PTS_IIB_ascorbate"/>
    <property type="match status" value="1"/>
</dbReference>
<sequence length="105" mass="11393">MDERKGGTSMIRFLVVCTNGLGTSLMIRLNLQTVLAEIGLPADIEHTDVSSVHLYQPEVIIGDDSVVDSIRGRTEAELISLAHVADRAELKQAILASTSIQHVLK</sequence>
<keyword evidence="1" id="KW-0808">Transferase</keyword>
<evidence type="ECO:0000256" key="1">
    <source>
        <dbReference type="ARBA" id="ARBA00022679"/>
    </source>
</evidence>
<dbReference type="GO" id="GO:0009401">
    <property type="term" value="P:phosphoenolpyruvate-dependent sugar phosphotransferase system"/>
    <property type="evidence" value="ECO:0007669"/>
    <property type="project" value="InterPro"/>
</dbReference>
<proteinExistence type="predicted"/>
<gene>
    <name evidence="3" type="ORF">B7C51_01440</name>
</gene>
<dbReference type="SUPFAM" id="SSF52794">
    <property type="entry name" value="PTS system IIB component-like"/>
    <property type="match status" value="1"/>
</dbReference>
<feature type="domain" description="Phosphotransferase system EIIB component type 2/3" evidence="2">
    <location>
        <begin position="14"/>
        <end position="64"/>
    </location>
</feature>